<evidence type="ECO:0000313" key="6">
    <source>
        <dbReference type="EMBL" id="QGH61985.1"/>
    </source>
</evidence>
<keyword evidence="3" id="KW-0378">Hydrolase</keyword>
<dbReference type="Proteomes" id="UP000381260">
    <property type="component" value="Chromosome"/>
</dbReference>
<dbReference type="InterPro" id="IPR028994">
    <property type="entry name" value="Integrin_alpha_N"/>
</dbReference>
<evidence type="ECO:0000256" key="2">
    <source>
        <dbReference type="ARBA" id="ARBA00022737"/>
    </source>
</evidence>
<dbReference type="InterPro" id="IPR013517">
    <property type="entry name" value="FG-GAP"/>
</dbReference>
<accession>A0A5Q2VDA3</accession>
<dbReference type="GO" id="GO:0016787">
    <property type="term" value="F:hydrolase activity"/>
    <property type="evidence" value="ECO:0007669"/>
    <property type="project" value="UniProtKB-KW"/>
</dbReference>
<organism evidence="6 7">
    <name type="scientific">Serratia proteamaculans</name>
    <dbReference type="NCBI Taxonomy" id="28151"/>
    <lineage>
        <taxon>Bacteria</taxon>
        <taxon>Pseudomonadati</taxon>
        <taxon>Pseudomonadota</taxon>
        <taxon>Gammaproteobacteria</taxon>
        <taxon>Enterobacterales</taxon>
        <taxon>Yersiniaceae</taxon>
        <taxon>Serratia</taxon>
    </lineage>
</organism>
<dbReference type="Pfam" id="PF01839">
    <property type="entry name" value="FG-GAP"/>
    <property type="match status" value="2"/>
</dbReference>
<evidence type="ECO:0000256" key="1">
    <source>
        <dbReference type="ARBA" id="ARBA00022729"/>
    </source>
</evidence>
<sequence length="623" mass="65442">MTIVRKTKMALCISVALLACGTSVAQAASNIETYAAPFALKGEKTGDYFGMTMTNIGKFSDKDNAATKHIAGEDIVISSPWADAQKGVAYVIFGTSGGKAMQQVNNVGEFDPQNALKIFHSNSKNLSGSVTTKWMGSAVRKIGDLNGDGYDDLVIASHWNDQVYVIWGGPHHRTGMARMSNQIDLNDIDNGDNSRGIRIRTLTKVGGGANTGGWFGTSIGPISYKNRGAGEKGIVDLAIGDIEGTAGRGGAVVIYGANKAAGEWQNIDLARDKLGNWDVPATTGAYIRPEIKAGNAQHPLNENLGQQISNVGDINGDGVMDYLIVDPQSRNEGRKSANSGSEGRGTAYLVYGSSFNRGNLLDISTLNDSEATRIHGMGAAFLGGQTGGSGGMNGANDHSGYQEDKDNNGTVAALGNFIPGINSFAISAPADKGIGNKRSGLVWVLKGKSSDYPAKLAPSLFLDAAYDKVGYNKSFRSTDGYAIYSNRAGTGATNTLGGFGHSILGNVDLNGDGKMDLVIGDPNAVNSSGIQTGAVYVVDGGTNFNNYVDEDGMVSIQDLVDGKVAYTIWGKNLNEKFGASIAAGNFNGNGKKVDSLAIGSYRDNKMTGKVTFRMSDYVIPSKN</sequence>
<reference evidence="6 7" key="1">
    <citation type="submission" date="2019-11" db="EMBL/GenBank/DDBJ databases">
        <title>The Phosphoenolpyruvate Phosphotransferase System Regulates Serratia proteamaculans 336X Biofilm Formation and Wheat Roots colonization.</title>
        <authorList>
            <person name="Liu F."/>
        </authorList>
    </citation>
    <scope>NUCLEOTIDE SEQUENCE [LARGE SCALE GENOMIC DNA]</scope>
    <source>
        <strain evidence="6 7">336X</strain>
    </source>
</reference>
<dbReference type="SUPFAM" id="SSF69318">
    <property type="entry name" value="Integrin alpha N-terminal domain"/>
    <property type="match status" value="2"/>
</dbReference>
<dbReference type="PANTHER" id="PTHR23221:SF7">
    <property type="entry name" value="PHOSPHATIDYLINOSITOL-GLYCAN-SPECIFIC PHOSPHOLIPASE D"/>
    <property type="match status" value="1"/>
</dbReference>
<dbReference type="EMBL" id="CP045913">
    <property type="protein sequence ID" value="QGH61985.1"/>
    <property type="molecule type" value="Genomic_DNA"/>
</dbReference>
<feature type="chain" id="PRO_5024378003" description="FG-GAP repeat protein" evidence="5">
    <location>
        <begin position="28"/>
        <end position="623"/>
    </location>
</feature>
<feature type="signal peptide" evidence="5">
    <location>
        <begin position="1"/>
        <end position="27"/>
    </location>
</feature>
<evidence type="ECO:0000313" key="7">
    <source>
        <dbReference type="Proteomes" id="UP000381260"/>
    </source>
</evidence>
<evidence type="ECO:0000256" key="3">
    <source>
        <dbReference type="ARBA" id="ARBA00022801"/>
    </source>
</evidence>
<dbReference type="PANTHER" id="PTHR23221">
    <property type="entry name" value="GLYCOSYLPHOSPHATIDYLINOSITOL PHOSPHOLIPASE D"/>
    <property type="match status" value="1"/>
</dbReference>
<name>A0A5Q2VDA3_SERPR</name>
<dbReference type="InterPro" id="IPR013519">
    <property type="entry name" value="Int_alpha_beta-p"/>
</dbReference>
<keyword evidence="4" id="KW-0325">Glycoprotein</keyword>
<keyword evidence="2" id="KW-0677">Repeat</keyword>
<dbReference type="AlphaFoldDB" id="A0A5Q2VDA3"/>
<evidence type="ECO:0008006" key="8">
    <source>
        <dbReference type="Google" id="ProtNLM"/>
    </source>
</evidence>
<proteinExistence type="predicted"/>
<dbReference type="PROSITE" id="PS51470">
    <property type="entry name" value="FG_GAP"/>
    <property type="match status" value="1"/>
</dbReference>
<gene>
    <name evidence="6" type="ORF">GHV41_14635</name>
</gene>
<dbReference type="RefSeq" id="WP_153859017.1">
    <property type="nucleotide sequence ID" value="NZ_CP045913.1"/>
</dbReference>
<protein>
    <recommendedName>
        <fullName evidence="8">FG-GAP repeat protein</fullName>
    </recommendedName>
</protein>
<dbReference type="SMART" id="SM00191">
    <property type="entry name" value="Int_alpha"/>
    <property type="match status" value="6"/>
</dbReference>
<dbReference type="Gene3D" id="2.130.10.130">
    <property type="entry name" value="Integrin alpha, N-terminal"/>
    <property type="match status" value="4"/>
</dbReference>
<evidence type="ECO:0000256" key="5">
    <source>
        <dbReference type="SAM" id="SignalP"/>
    </source>
</evidence>
<keyword evidence="1 5" id="KW-0732">Signal</keyword>
<evidence type="ECO:0000256" key="4">
    <source>
        <dbReference type="ARBA" id="ARBA00023180"/>
    </source>
</evidence>
<dbReference type="PROSITE" id="PS51257">
    <property type="entry name" value="PROKAR_LIPOPROTEIN"/>
    <property type="match status" value="1"/>
</dbReference>